<dbReference type="InterPro" id="IPR025991">
    <property type="entry name" value="Chemoreceptor_zinc-bind_dom"/>
</dbReference>
<dbReference type="STRING" id="100225.SAMN05421595_0391"/>
<keyword evidence="7" id="KW-1185">Reference proteome</keyword>
<evidence type="ECO:0000256" key="1">
    <source>
        <dbReference type="ARBA" id="ARBA00023224"/>
    </source>
</evidence>
<dbReference type="PRINTS" id="PR00260">
    <property type="entry name" value="CHEMTRNSDUCR"/>
</dbReference>
<reference evidence="6 7" key="1">
    <citation type="submission" date="2012-08" db="EMBL/GenBank/DDBJ databases">
        <title>Whole genome shotgun sequence of Austwickia chelonae NBRC 105200.</title>
        <authorList>
            <person name="Yoshida I."/>
            <person name="Hosoyama A."/>
            <person name="Tsuchikane K."/>
            <person name="Katsumata H."/>
            <person name="Ando Y."/>
            <person name="Ohji S."/>
            <person name="Hamada M."/>
            <person name="Tamura T."/>
            <person name="Yamazoe A."/>
            <person name="Yamazaki S."/>
            <person name="Fujita N."/>
        </authorList>
    </citation>
    <scope>NUCLEOTIDE SEQUENCE [LARGE SCALE GENOMIC DNA]</scope>
    <source>
        <strain evidence="6 7">NBRC 105200</strain>
    </source>
</reference>
<gene>
    <name evidence="6" type="ORF">AUCHE_08_01230</name>
</gene>
<dbReference type="GO" id="GO:0007165">
    <property type="term" value="P:signal transduction"/>
    <property type="evidence" value="ECO:0007669"/>
    <property type="project" value="UniProtKB-KW"/>
</dbReference>
<dbReference type="GO" id="GO:0006935">
    <property type="term" value="P:chemotaxis"/>
    <property type="evidence" value="ECO:0007669"/>
    <property type="project" value="InterPro"/>
</dbReference>
<dbReference type="SUPFAM" id="SSF58104">
    <property type="entry name" value="Methyl-accepting chemotaxis protein (MCP) signaling domain"/>
    <property type="match status" value="1"/>
</dbReference>
<evidence type="ECO:0000256" key="2">
    <source>
        <dbReference type="ARBA" id="ARBA00029447"/>
    </source>
</evidence>
<dbReference type="Pfam" id="PF13682">
    <property type="entry name" value="CZB"/>
    <property type="match status" value="1"/>
</dbReference>
<dbReference type="Gene3D" id="1.20.120.30">
    <property type="entry name" value="Aspartate receptor, ligand-binding domain"/>
    <property type="match status" value="1"/>
</dbReference>
<dbReference type="Gene3D" id="1.10.287.950">
    <property type="entry name" value="Methyl-accepting chemotaxis protein"/>
    <property type="match status" value="1"/>
</dbReference>
<dbReference type="SMART" id="SM00283">
    <property type="entry name" value="MA"/>
    <property type="match status" value="1"/>
</dbReference>
<name>K6VR94_9MICO</name>
<dbReference type="PROSITE" id="PS50111">
    <property type="entry name" value="CHEMOTAXIS_TRANSDUC_2"/>
    <property type="match status" value="1"/>
</dbReference>
<feature type="domain" description="Methyl-accepting transducer" evidence="5">
    <location>
        <begin position="23"/>
        <end position="284"/>
    </location>
</feature>
<dbReference type="eggNOG" id="COG0840">
    <property type="taxonomic scope" value="Bacteria"/>
</dbReference>
<comment type="similarity">
    <text evidence="2">Belongs to the methyl-accepting chemotaxis (MCP) protein family.</text>
</comment>
<dbReference type="Pfam" id="PF00015">
    <property type="entry name" value="MCPsignal"/>
    <property type="match status" value="1"/>
</dbReference>
<accession>K6VR94</accession>
<dbReference type="OrthoDB" id="5179380at2"/>
<dbReference type="GO" id="GO:0004888">
    <property type="term" value="F:transmembrane signaling receptor activity"/>
    <property type="evidence" value="ECO:0007669"/>
    <property type="project" value="InterPro"/>
</dbReference>
<keyword evidence="4" id="KW-0175">Coiled coil</keyword>
<organism evidence="6 7">
    <name type="scientific">Austwickia chelonae NBRC 105200</name>
    <dbReference type="NCBI Taxonomy" id="1184607"/>
    <lineage>
        <taxon>Bacteria</taxon>
        <taxon>Bacillati</taxon>
        <taxon>Actinomycetota</taxon>
        <taxon>Actinomycetes</taxon>
        <taxon>Micrococcales</taxon>
        <taxon>Dermatophilaceae</taxon>
        <taxon>Austwickia</taxon>
    </lineage>
</organism>
<dbReference type="RefSeq" id="WP_006502632.1">
    <property type="nucleotide sequence ID" value="NZ_BAGZ01000008.1"/>
</dbReference>
<dbReference type="PANTHER" id="PTHR32089:SF112">
    <property type="entry name" value="LYSOZYME-LIKE PROTEIN-RELATED"/>
    <property type="match status" value="1"/>
</dbReference>
<evidence type="ECO:0000259" key="5">
    <source>
        <dbReference type="PROSITE" id="PS50111"/>
    </source>
</evidence>
<keyword evidence="1 3" id="KW-0807">Transducer</keyword>
<sequence length="413" mass="43457">MLLRFSSRATTGHISTDRAPEGILRNLKVGGEQVKMASADLTECLARLAVATEATADTAHSMSAATGTVADEAQSVASATEEMTAAMREVSRAAAQATIAVADASRTAQEVRGSVESLTESTGQIDGVVKSVSSISDQTRLLALNATIEAARAGTAGKGFAVVAEEVKNLADETTSATTEIADKLAQLAEHSEAVREAVLRIDRMLEQVERNQASIAAAIEEQNATIAGITRSAANVAGATSSLRADVVSCVETTEISHASLDRAREQMTRMERAVESQQVTIDRLADGIVLHPLRAGISAHAAWKKRLRTAIDTGSLPAGVTVQSASRDDVCPFGTWLHSGQADALDQTRAARAREAHARFHEAAGRILAEAAAGRRREADALMCDTDGYAGIAMRLTDDLTAWADEVEKNA</sequence>
<comment type="caution">
    <text evidence="6">The sequence shown here is derived from an EMBL/GenBank/DDBJ whole genome shotgun (WGS) entry which is preliminary data.</text>
</comment>
<dbReference type="InterPro" id="IPR004089">
    <property type="entry name" value="MCPsignal_dom"/>
</dbReference>
<evidence type="ECO:0000256" key="4">
    <source>
        <dbReference type="SAM" id="Coils"/>
    </source>
</evidence>
<feature type="coiled-coil region" evidence="4">
    <location>
        <begin position="188"/>
        <end position="226"/>
    </location>
</feature>
<dbReference type="AlphaFoldDB" id="K6VR94"/>
<dbReference type="Proteomes" id="UP000008495">
    <property type="component" value="Unassembled WGS sequence"/>
</dbReference>
<evidence type="ECO:0000313" key="6">
    <source>
        <dbReference type="EMBL" id="GAB77880.1"/>
    </source>
</evidence>
<dbReference type="PANTHER" id="PTHR32089">
    <property type="entry name" value="METHYL-ACCEPTING CHEMOTAXIS PROTEIN MCPB"/>
    <property type="match status" value="1"/>
</dbReference>
<protein>
    <recommendedName>
        <fullName evidence="5">Methyl-accepting transducer domain-containing protein</fullName>
    </recommendedName>
</protein>
<dbReference type="EMBL" id="BAGZ01000008">
    <property type="protein sequence ID" value="GAB77880.1"/>
    <property type="molecule type" value="Genomic_DNA"/>
</dbReference>
<dbReference type="GO" id="GO:0016020">
    <property type="term" value="C:membrane"/>
    <property type="evidence" value="ECO:0007669"/>
    <property type="project" value="InterPro"/>
</dbReference>
<evidence type="ECO:0000313" key="7">
    <source>
        <dbReference type="Proteomes" id="UP000008495"/>
    </source>
</evidence>
<proteinExistence type="inferred from homology"/>
<evidence type="ECO:0000256" key="3">
    <source>
        <dbReference type="PROSITE-ProRule" id="PRU00284"/>
    </source>
</evidence>
<dbReference type="InterPro" id="IPR004090">
    <property type="entry name" value="Chemotax_Me-accpt_rcpt"/>
</dbReference>